<evidence type="ECO:0000256" key="8">
    <source>
        <dbReference type="ARBA" id="ARBA00023136"/>
    </source>
</evidence>
<keyword evidence="3" id="KW-1003">Cell membrane</keyword>
<evidence type="ECO:0000256" key="7">
    <source>
        <dbReference type="ARBA" id="ARBA00022989"/>
    </source>
</evidence>
<organism evidence="12 13">
    <name type="scientific">Candidatus Buchananbacteria bacterium CG10_big_fil_rev_8_21_14_0_10_42_9</name>
    <dbReference type="NCBI Taxonomy" id="1974526"/>
    <lineage>
        <taxon>Bacteria</taxon>
        <taxon>Candidatus Buchananiibacteriota</taxon>
    </lineage>
</organism>
<evidence type="ECO:0000256" key="9">
    <source>
        <dbReference type="SAM" id="Phobius"/>
    </source>
</evidence>
<dbReference type="PROSITE" id="PS50929">
    <property type="entry name" value="ABC_TM1F"/>
    <property type="match status" value="1"/>
</dbReference>
<keyword evidence="8 9" id="KW-0472">Membrane</keyword>
<proteinExistence type="predicted"/>
<gene>
    <name evidence="12" type="ORF">COT81_01980</name>
</gene>
<comment type="subcellular location">
    <subcellularLocation>
        <location evidence="1">Cell membrane</location>
        <topology evidence="1">Multi-pass membrane protein</topology>
    </subcellularLocation>
</comment>
<keyword evidence="5" id="KW-0547">Nucleotide-binding</keyword>
<dbReference type="EMBL" id="PEZZ01000012">
    <property type="protein sequence ID" value="PIS05307.1"/>
    <property type="molecule type" value="Genomic_DNA"/>
</dbReference>
<dbReference type="Gene3D" id="1.20.1560.10">
    <property type="entry name" value="ABC transporter type 1, transmembrane domain"/>
    <property type="match status" value="1"/>
</dbReference>
<name>A0A2H0W1Y2_9BACT</name>
<comment type="caution">
    <text evidence="12">The sequence shown here is derived from an EMBL/GenBank/DDBJ whole genome shotgun (WGS) entry which is preliminary data.</text>
</comment>
<dbReference type="InterPro" id="IPR003593">
    <property type="entry name" value="AAA+_ATPase"/>
</dbReference>
<dbReference type="InterPro" id="IPR036640">
    <property type="entry name" value="ABC1_TM_sf"/>
</dbReference>
<evidence type="ECO:0000256" key="4">
    <source>
        <dbReference type="ARBA" id="ARBA00022692"/>
    </source>
</evidence>
<keyword evidence="2" id="KW-0813">Transport</keyword>
<feature type="transmembrane region" description="Helical" evidence="9">
    <location>
        <begin position="184"/>
        <end position="201"/>
    </location>
</feature>
<evidence type="ECO:0000259" key="10">
    <source>
        <dbReference type="PROSITE" id="PS50893"/>
    </source>
</evidence>
<dbReference type="SMART" id="SM00382">
    <property type="entry name" value="AAA"/>
    <property type="match status" value="1"/>
</dbReference>
<dbReference type="GO" id="GO:0005524">
    <property type="term" value="F:ATP binding"/>
    <property type="evidence" value="ECO:0007669"/>
    <property type="project" value="UniProtKB-KW"/>
</dbReference>
<dbReference type="GO" id="GO:0016887">
    <property type="term" value="F:ATP hydrolysis activity"/>
    <property type="evidence" value="ECO:0007669"/>
    <property type="project" value="InterPro"/>
</dbReference>
<evidence type="ECO:0000256" key="6">
    <source>
        <dbReference type="ARBA" id="ARBA00022840"/>
    </source>
</evidence>
<feature type="transmembrane region" description="Helical" evidence="9">
    <location>
        <begin position="28"/>
        <end position="50"/>
    </location>
</feature>
<dbReference type="InterPro" id="IPR003439">
    <property type="entry name" value="ABC_transporter-like_ATP-bd"/>
</dbReference>
<feature type="transmembrane region" description="Helical" evidence="9">
    <location>
        <begin position="157"/>
        <end position="178"/>
    </location>
</feature>
<evidence type="ECO:0000313" key="12">
    <source>
        <dbReference type="EMBL" id="PIS05307.1"/>
    </source>
</evidence>
<dbReference type="PANTHER" id="PTHR24221">
    <property type="entry name" value="ATP-BINDING CASSETTE SUB-FAMILY B"/>
    <property type="match status" value="1"/>
</dbReference>
<accession>A0A2H0W1Y2</accession>
<sequence length="598" mass="67210">MGIHLGDNRFVRALRLSQRAFGDYRKQIMALTAFGFLSGILEGIGVNALIPLFSFALNGGGQGTDFISRTIEKFFNFFGLNLSVSYLLVFIVILFILKAIVVLYLNVLKAKITSDYEAKTQSNLLKHVLASRWEYLLRQKLGHLENIINTDVKQSGVLLQQISNAIMVATSLLVYTIVAINISFVFTLATLAVGGVIFFVFKKHLFITKRIGHDRTSTNKMIAHYINENVVGIKTVKTMGVTKPILDKANLFFNKLKELSIEETWRKTITTAFIQPIGVIFICFIFAITYTSSTFNLAVLVAIVYLIQRIFTYLQQLQRGMQSAMTLIPHLQSVVDYQQIASEQKENVDQAKPFIFKKSIVFDHVTFSYRQDTPVLKGISFKVNKGEMIGIVGPSGAGKTTLVDLLLRLFQLDQGRILLDGVDANDIDLVQWRSKIGYVSQDMFLMNDTIANNIRFYNQALSQKEIEAAAKQAQIHDFVQTLPEKYDSIIGDRGVLLSGGQRQRVVIARVLAQKPDVLVLDEATSALDNESEVKIQEVIRNLRGKVTVLVIAHRLSTIMDSDQLLILTDGKVSEQGLPKTLLKDKESYFSKVYNIRNN</sequence>
<keyword evidence="7 9" id="KW-1133">Transmembrane helix</keyword>
<dbReference type="Proteomes" id="UP000230935">
    <property type="component" value="Unassembled WGS sequence"/>
</dbReference>
<dbReference type="SUPFAM" id="SSF90123">
    <property type="entry name" value="ABC transporter transmembrane region"/>
    <property type="match status" value="1"/>
</dbReference>
<dbReference type="GO" id="GO:0140359">
    <property type="term" value="F:ABC-type transporter activity"/>
    <property type="evidence" value="ECO:0007669"/>
    <property type="project" value="InterPro"/>
</dbReference>
<dbReference type="InterPro" id="IPR017871">
    <property type="entry name" value="ABC_transporter-like_CS"/>
</dbReference>
<dbReference type="GO" id="GO:0005886">
    <property type="term" value="C:plasma membrane"/>
    <property type="evidence" value="ECO:0007669"/>
    <property type="project" value="UniProtKB-SubCell"/>
</dbReference>
<feature type="domain" description="ABC transmembrane type-1" evidence="11">
    <location>
        <begin position="33"/>
        <end position="326"/>
    </location>
</feature>
<feature type="transmembrane region" description="Helical" evidence="9">
    <location>
        <begin position="84"/>
        <end position="105"/>
    </location>
</feature>
<dbReference type="SUPFAM" id="SSF52540">
    <property type="entry name" value="P-loop containing nucleoside triphosphate hydrolases"/>
    <property type="match status" value="1"/>
</dbReference>
<dbReference type="Pfam" id="PF00664">
    <property type="entry name" value="ABC_membrane"/>
    <property type="match status" value="1"/>
</dbReference>
<evidence type="ECO:0000256" key="5">
    <source>
        <dbReference type="ARBA" id="ARBA00022741"/>
    </source>
</evidence>
<evidence type="ECO:0000256" key="1">
    <source>
        <dbReference type="ARBA" id="ARBA00004651"/>
    </source>
</evidence>
<keyword evidence="6" id="KW-0067">ATP-binding</keyword>
<evidence type="ECO:0000259" key="11">
    <source>
        <dbReference type="PROSITE" id="PS50929"/>
    </source>
</evidence>
<dbReference type="GO" id="GO:0034040">
    <property type="term" value="F:ATPase-coupled lipid transmembrane transporter activity"/>
    <property type="evidence" value="ECO:0007669"/>
    <property type="project" value="TreeGrafter"/>
</dbReference>
<evidence type="ECO:0000256" key="3">
    <source>
        <dbReference type="ARBA" id="ARBA00022475"/>
    </source>
</evidence>
<evidence type="ECO:0008006" key="14">
    <source>
        <dbReference type="Google" id="ProtNLM"/>
    </source>
</evidence>
<feature type="transmembrane region" description="Helical" evidence="9">
    <location>
        <begin position="269"/>
        <end position="289"/>
    </location>
</feature>
<feature type="domain" description="ABC transporter" evidence="10">
    <location>
        <begin position="360"/>
        <end position="594"/>
    </location>
</feature>
<dbReference type="PROSITE" id="PS50893">
    <property type="entry name" value="ABC_TRANSPORTER_2"/>
    <property type="match status" value="1"/>
</dbReference>
<evidence type="ECO:0000256" key="2">
    <source>
        <dbReference type="ARBA" id="ARBA00022448"/>
    </source>
</evidence>
<dbReference type="Pfam" id="PF00005">
    <property type="entry name" value="ABC_tran"/>
    <property type="match status" value="1"/>
</dbReference>
<dbReference type="PROSITE" id="PS00211">
    <property type="entry name" value="ABC_TRANSPORTER_1"/>
    <property type="match status" value="1"/>
</dbReference>
<dbReference type="PANTHER" id="PTHR24221:SF654">
    <property type="entry name" value="ATP-BINDING CASSETTE SUB-FAMILY B MEMBER 6"/>
    <property type="match status" value="1"/>
</dbReference>
<evidence type="ECO:0000313" key="13">
    <source>
        <dbReference type="Proteomes" id="UP000230935"/>
    </source>
</evidence>
<dbReference type="InterPro" id="IPR039421">
    <property type="entry name" value="Type_1_exporter"/>
</dbReference>
<dbReference type="InterPro" id="IPR011527">
    <property type="entry name" value="ABC1_TM_dom"/>
</dbReference>
<protein>
    <recommendedName>
        <fullName evidence="14">ABC transporter ATP-binding protein</fullName>
    </recommendedName>
</protein>
<dbReference type="Gene3D" id="3.40.50.300">
    <property type="entry name" value="P-loop containing nucleotide triphosphate hydrolases"/>
    <property type="match status" value="1"/>
</dbReference>
<dbReference type="InterPro" id="IPR027417">
    <property type="entry name" value="P-loop_NTPase"/>
</dbReference>
<reference evidence="13" key="1">
    <citation type="submission" date="2017-09" db="EMBL/GenBank/DDBJ databases">
        <title>Depth-based differentiation of microbial function through sediment-hosted aquifers and enrichment of novel symbionts in the deep terrestrial subsurface.</title>
        <authorList>
            <person name="Probst A.J."/>
            <person name="Ladd B."/>
            <person name="Jarett J.K."/>
            <person name="Geller-Mcgrath D.E."/>
            <person name="Sieber C.M.K."/>
            <person name="Emerson J.B."/>
            <person name="Anantharaman K."/>
            <person name="Thomas B.C."/>
            <person name="Malmstrom R."/>
            <person name="Stieglmeier M."/>
            <person name="Klingl A."/>
            <person name="Woyke T."/>
            <person name="Ryan C.M."/>
            <person name="Banfield J.F."/>
        </authorList>
    </citation>
    <scope>NUCLEOTIDE SEQUENCE [LARGE SCALE GENOMIC DNA]</scope>
</reference>
<keyword evidence="4 9" id="KW-0812">Transmembrane</keyword>
<dbReference type="FunFam" id="3.40.50.300:FF:000221">
    <property type="entry name" value="Multidrug ABC transporter ATP-binding protein"/>
    <property type="match status" value="1"/>
</dbReference>
<dbReference type="AlphaFoldDB" id="A0A2H0W1Y2"/>